<gene>
    <name evidence="2" type="ORF">GOBAR_AA00201</name>
</gene>
<evidence type="ECO:0000313" key="2">
    <source>
        <dbReference type="EMBL" id="PPS20360.1"/>
    </source>
</evidence>
<feature type="region of interest" description="Disordered" evidence="1">
    <location>
        <begin position="281"/>
        <end position="306"/>
    </location>
</feature>
<feature type="compositionally biased region" description="Polar residues" evidence="1">
    <location>
        <begin position="281"/>
        <end position="293"/>
    </location>
</feature>
<reference evidence="2 3" key="1">
    <citation type="submission" date="2015-01" db="EMBL/GenBank/DDBJ databases">
        <title>Genome of allotetraploid Gossypium barbadense reveals genomic plasticity and fiber elongation in cotton evolution.</title>
        <authorList>
            <person name="Chen X."/>
            <person name="Liu X."/>
            <person name="Zhao B."/>
            <person name="Zheng H."/>
            <person name="Hu Y."/>
            <person name="Lu G."/>
            <person name="Yang C."/>
            <person name="Chen J."/>
            <person name="Shan C."/>
            <person name="Zhang L."/>
            <person name="Zhou Y."/>
            <person name="Wang L."/>
            <person name="Guo W."/>
            <person name="Bai Y."/>
            <person name="Ruan J."/>
            <person name="Shangguan X."/>
            <person name="Mao Y."/>
            <person name="Jiang J."/>
            <person name="Zhu Y."/>
            <person name="Lei J."/>
            <person name="Kang H."/>
            <person name="Chen S."/>
            <person name="He X."/>
            <person name="Wang R."/>
            <person name="Wang Y."/>
            <person name="Chen J."/>
            <person name="Wang L."/>
            <person name="Yu S."/>
            <person name="Wang B."/>
            <person name="Wei J."/>
            <person name="Song S."/>
            <person name="Lu X."/>
            <person name="Gao Z."/>
            <person name="Gu W."/>
            <person name="Deng X."/>
            <person name="Ma D."/>
            <person name="Wang S."/>
            <person name="Liang W."/>
            <person name="Fang L."/>
            <person name="Cai C."/>
            <person name="Zhu X."/>
            <person name="Zhou B."/>
            <person name="Zhang Y."/>
            <person name="Chen Z."/>
            <person name="Xu S."/>
            <person name="Zhu R."/>
            <person name="Wang S."/>
            <person name="Zhang T."/>
            <person name="Zhao G."/>
        </authorList>
    </citation>
    <scope>NUCLEOTIDE SEQUENCE [LARGE SCALE GENOMIC DNA]</scope>
    <source>
        <strain evidence="3">cv. Xinhai21</strain>
        <tissue evidence="2">Leaf</tissue>
    </source>
</reference>
<dbReference type="EMBL" id="KZ662703">
    <property type="protein sequence ID" value="PPS20360.1"/>
    <property type="molecule type" value="Genomic_DNA"/>
</dbReference>
<name>A0A2P5YXN4_GOSBA</name>
<dbReference type="OrthoDB" id="994988at2759"/>
<accession>A0A2P5YXN4</accession>
<dbReference type="AlphaFoldDB" id="A0A2P5YXN4"/>
<proteinExistence type="predicted"/>
<organism evidence="2 3">
    <name type="scientific">Gossypium barbadense</name>
    <name type="common">Sea Island cotton</name>
    <name type="synonym">Hibiscus barbadensis</name>
    <dbReference type="NCBI Taxonomy" id="3634"/>
    <lineage>
        <taxon>Eukaryota</taxon>
        <taxon>Viridiplantae</taxon>
        <taxon>Streptophyta</taxon>
        <taxon>Embryophyta</taxon>
        <taxon>Tracheophyta</taxon>
        <taxon>Spermatophyta</taxon>
        <taxon>Magnoliopsida</taxon>
        <taxon>eudicotyledons</taxon>
        <taxon>Gunneridae</taxon>
        <taxon>Pentapetalae</taxon>
        <taxon>rosids</taxon>
        <taxon>malvids</taxon>
        <taxon>Malvales</taxon>
        <taxon>Malvaceae</taxon>
        <taxon>Malvoideae</taxon>
        <taxon>Gossypium</taxon>
    </lineage>
</organism>
<evidence type="ECO:0000256" key="1">
    <source>
        <dbReference type="SAM" id="MobiDB-lite"/>
    </source>
</evidence>
<dbReference type="Proteomes" id="UP000239757">
    <property type="component" value="Unassembled WGS sequence"/>
</dbReference>
<sequence>MTCNVYNVSKLHPCKSNPIISKLNYPGTAAPVLIAPPEAQVQLKLLPEYINKYIVSERPRPDGRIDKYYRHKVLHINFLSLAEVERYESRCIYPRYVEKRKENQNQLGLHEPLLALTYEGTEQLNIEKLDASTKEVIIYENIKNGDTCNSPKTGMRIPEEQYHMTEPCNNMYMPNPANVSSPKETTGYIIEATSVSTLPPEAQAPTSKRRYNKLKPLLEFLNNWIVTESPRKNGRIDKKYHYKERNITLRSLLKLLTYGETGKQNEKLETSTMERTNSENMHMSNLTTSTSTAPKGRRGRKRKMKTVVSLEAETSIGVEQNNETTPIDVPINDEAALIDVAINDKAAPIDVPIIDEAAMIDVPITYVENFSDLGH</sequence>
<protein>
    <submittedName>
        <fullName evidence="2">Uncharacterized protein</fullName>
    </submittedName>
</protein>
<evidence type="ECO:0000313" key="3">
    <source>
        <dbReference type="Proteomes" id="UP000239757"/>
    </source>
</evidence>
<feature type="compositionally biased region" description="Basic residues" evidence="1">
    <location>
        <begin position="295"/>
        <end position="305"/>
    </location>
</feature>